<reference evidence="1" key="1">
    <citation type="submission" date="2020-04" db="EMBL/GenBank/DDBJ databases">
        <authorList>
            <person name="Chiriac C."/>
            <person name="Salcher M."/>
            <person name="Ghai R."/>
            <person name="Kavagutti S V."/>
        </authorList>
    </citation>
    <scope>NUCLEOTIDE SEQUENCE</scope>
</reference>
<protein>
    <submittedName>
        <fullName evidence="1">Uncharacterized protein</fullName>
    </submittedName>
</protein>
<gene>
    <name evidence="1" type="ORF">UFOVP591_36</name>
</gene>
<sequence>MTTDEVSFHVASLYGAKTKQGIVEIKWGSFEIQLSILEAKKIAYMILEGAESAATDQALMEMGDKLNMPLEVKGQLLMVLRDIRNKTDSHFFED</sequence>
<evidence type="ECO:0000313" key="1">
    <source>
        <dbReference type="EMBL" id="CAB4151799.1"/>
    </source>
</evidence>
<accession>A0A6J5N7U1</accession>
<name>A0A6J5N7U1_9CAUD</name>
<dbReference type="EMBL" id="LR796555">
    <property type="protein sequence ID" value="CAB4151799.1"/>
    <property type="molecule type" value="Genomic_DNA"/>
</dbReference>
<proteinExistence type="predicted"/>
<organism evidence="1">
    <name type="scientific">uncultured Caudovirales phage</name>
    <dbReference type="NCBI Taxonomy" id="2100421"/>
    <lineage>
        <taxon>Viruses</taxon>
        <taxon>Duplodnaviria</taxon>
        <taxon>Heunggongvirae</taxon>
        <taxon>Uroviricota</taxon>
        <taxon>Caudoviricetes</taxon>
        <taxon>Peduoviridae</taxon>
        <taxon>Maltschvirus</taxon>
        <taxon>Maltschvirus maltsch</taxon>
    </lineage>
</organism>